<feature type="compositionally biased region" description="Basic and acidic residues" evidence="1">
    <location>
        <begin position="77"/>
        <end position="99"/>
    </location>
</feature>
<dbReference type="AlphaFoldDB" id="A0A3E3E6D9"/>
<accession>A0A3E3E6D9</accession>
<dbReference type="EMBL" id="QUSK01000006">
    <property type="protein sequence ID" value="RGD77298.1"/>
    <property type="molecule type" value="Genomic_DNA"/>
</dbReference>
<dbReference type="RefSeq" id="WP_117445769.1">
    <property type="nucleotide sequence ID" value="NZ_QUSK01000006.1"/>
</dbReference>
<protein>
    <submittedName>
        <fullName evidence="2">Virulence protein</fullName>
    </submittedName>
</protein>
<comment type="caution">
    <text evidence="2">The sequence shown here is derived from an EMBL/GenBank/DDBJ whole genome shotgun (WGS) entry which is preliminary data.</text>
</comment>
<evidence type="ECO:0000256" key="1">
    <source>
        <dbReference type="SAM" id="MobiDB-lite"/>
    </source>
</evidence>
<evidence type="ECO:0000313" key="2">
    <source>
        <dbReference type="EMBL" id="RGD77298.1"/>
    </source>
</evidence>
<proteinExistence type="predicted"/>
<organism evidence="2 3">
    <name type="scientific">Faecalicoccus pleomorphus</name>
    <dbReference type="NCBI Taxonomy" id="1323"/>
    <lineage>
        <taxon>Bacteria</taxon>
        <taxon>Bacillati</taxon>
        <taxon>Bacillota</taxon>
        <taxon>Erysipelotrichia</taxon>
        <taxon>Erysipelotrichales</taxon>
        <taxon>Erysipelotrichaceae</taxon>
        <taxon>Faecalicoccus</taxon>
    </lineage>
</organism>
<reference evidence="2 3" key="1">
    <citation type="submission" date="2018-08" db="EMBL/GenBank/DDBJ databases">
        <title>A genome reference for cultivated species of the human gut microbiota.</title>
        <authorList>
            <person name="Zou Y."/>
            <person name="Xue W."/>
            <person name="Luo G."/>
        </authorList>
    </citation>
    <scope>NUCLEOTIDE SEQUENCE [LARGE SCALE GENOMIC DNA]</scope>
    <source>
        <strain evidence="2 3">TF08-11</strain>
    </source>
</reference>
<gene>
    <name evidence="2" type="ORF">DXC78_03625</name>
</gene>
<feature type="region of interest" description="Disordered" evidence="1">
    <location>
        <begin position="75"/>
        <end position="99"/>
    </location>
</feature>
<dbReference type="Proteomes" id="UP000260721">
    <property type="component" value="Unassembled WGS sequence"/>
</dbReference>
<name>A0A3E3E6D9_9FIRM</name>
<sequence>MRVEFNRTGAERKALVTAISEILGTKAKYMGMPSTAYDFGGLIVDKTGALEFEENIFPKEIKDFLQSLAEKGFTTENSKDLEQDKDVNKEPEETPHSEDVGFTVSVPLEYVKVGNLTNLLDAKGDLIKKALGTEELPIEITEDAITFPWFETLPDVDTAKTYTRFISKLCEMSKKQKRINNTENKVENEKYAFRCFLLRLGFIGDEYKADRKILLKNLSGSSAFKNVAKKEVSDDEISK</sequence>
<evidence type="ECO:0000313" key="3">
    <source>
        <dbReference type="Proteomes" id="UP000260721"/>
    </source>
</evidence>